<dbReference type="Proteomes" id="UP000665043">
    <property type="component" value="Chromosome"/>
</dbReference>
<sequence>MSIPIPDDESLFNNVKYLQGTDYLTIEGTEDLTDRQLQRLIQLLADHPEFRKIPTITILVEGTISEHMENILRSRSFHLHDEVVFYQRRLEDLINVQSAWTIRSLHELNQKDFLKVWEKVISGSLNASSILSMEKQMDSVKAELGSRYKDSCLVAFEEKKPIGILMPHIEPGTELEGRLFYFGLVPDERNKRQSRGLHLHALARLKHDFHAAVYVGSTSINNLPMRKVFEQNGCQWLGKKLVYKRTAT</sequence>
<dbReference type="InterPro" id="IPR016181">
    <property type="entry name" value="Acyl_CoA_acyltransferase"/>
</dbReference>
<keyword evidence="2" id="KW-1185">Reference proteome</keyword>
<proteinExistence type="predicted"/>
<organism evidence="1 2">
    <name type="scientific">Sediminibacillus dalangtanensis</name>
    <dbReference type="NCBI Taxonomy" id="2729421"/>
    <lineage>
        <taxon>Bacteria</taxon>
        <taxon>Bacillati</taxon>
        <taxon>Bacillota</taxon>
        <taxon>Bacilli</taxon>
        <taxon>Bacillales</taxon>
        <taxon>Bacillaceae</taxon>
        <taxon>Sediminibacillus</taxon>
    </lineage>
</organism>
<evidence type="ECO:0008006" key="3">
    <source>
        <dbReference type="Google" id="ProtNLM"/>
    </source>
</evidence>
<evidence type="ECO:0000313" key="2">
    <source>
        <dbReference type="Proteomes" id="UP000665043"/>
    </source>
</evidence>
<accession>A0ABX7VQL8</accession>
<name>A0ABX7VQL8_9BACI</name>
<dbReference type="EMBL" id="CP046956">
    <property type="protein sequence ID" value="QTM98798.1"/>
    <property type="molecule type" value="Genomic_DNA"/>
</dbReference>
<dbReference type="Gene3D" id="3.40.630.30">
    <property type="match status" value="1"/>
</dbReference>
<dbReference type="SUPFAM" id="SSF55729">
    <property type="entry name" value="Acyl-CoA N-acyltransferases (Nat)"/>
    <property type="match status" value="1"/>
</dbReference>
<gene>
    <name evidence="1" type="ORF">ERJ70_05495</name>
</gene>
<protein>
    <recommendedName>
        <fullName evidence="3">N-acetyltransferase domain-containing protein</fullName>
    </recommendedName>
</protein>
<reference evidence="1 2" key="1">
    <citation type="submission" date="2019-12" db="EMBL/GenBank/DDBJ databases">
        <title>The whole genome sequencing of a strain isolated from a Mars analog, Dalangtan Playa.</title>
        <authorList>
            <person name="Huang T."/>
        </authorList>
    </citation>
    <scope>NUCLEOTIDE SEQUENCE [LARGE SCALE GENOMIC DNA]</scope>
    <source>
        <strain evidence="1 2">DP4-553-S</strain>
    </source>
</reference>
<evidence type="ECO:0000313" key="1">
    <source>
        <dbReference type="EMBL" id="QTM98798.1"/>
    </source>
</evidence>
<dbReference type="RefSeq" id="WP_209367755.1">
    <property type="nucleotide sequence ID" value="NZ_CP046956.1"/>
</dbReference>